<proteinExistence type="predicted"/>
<keyword evidence="2" id="KW-0597">Phosphoprotein</keyword>
<organism evidence="4 5">
    <name type="scientific">Aquipseudomonas alcaligenes</name>
    <name type="common">Pseudomonas alcaligenes</name>
    <dbReference type="NCBI Taxonomy" id="43263"/>
    <lineage>
        <taxon>Bacteria</taxon>
        <taxon>Pseudomonadati</taxon>
        <taxon>Pseudomonadota</taxon>
        <taxon>Gammaproteobacteria</taxon>
        <taxon>Pseudomonadales</taxon>
        <taxon>Pseudomonadaceae</taxon>
        <taxon>Aquipseudomonas</taxon>
    </lineage>
</organism>
<accession>A0A1N6XIY0</accession>
<reference evidence="4 5" key="1">
    <citation type="submission" date="2017-01" db="EMBL/GenBank/DDBJ databases">
        <authorList>
            <person name="Mah S.A."/>
            <person name="Swanson W.J."/>
            <person name="Moy G.W."/>
            <person name="Vacquier V.D."/>
        </authorList>
    </citation>
    <scope>NUCLEOTIDE SEQUENCE [LARGE SCALE GENOMIC DNA]</scope>
    <source>
        <strain evidence="4 5">RU36E</strain>
    </source>
</reference>
<protein>
    <submittedName>
        <fullName evidence="4">Acyl carrier protein</fullName>
    </submittedName>
</protein>
<keyword evidence="1" id="KW-0596">Phosphopantetheine</keyword>
<evidence type="ECO:0000313" key="5">
    <source>
        <dbReference type="Proteomes" id="UP000185841"/>
    </source>
</evidence>
<dbReference type="SMART" id="SM00823">
    <property type="entry name" value="PKS_PP"/>
    <property type="match status" value="1"/>
</dbReference>
<gene>
    <name evidence="4" type="ORF">SAMN05878282_11312</name>
</gene>
<dbReference type="SUPFAM" id="SSF47336">
    <property type="entry name" value="ACP-like"/>
    <property type="match status" value="1"/>
</dbReference>
<evidence type="ECO:0000256" key="1">
    <source>
        <dbReference type="ARBA" id="ARBA00022450"/>
    </source>
</evidence>
<evidence type="ECO:0000256" key="2">
    <source>
        <dbReference type="ARBA" id="ARBA00022553"/>
    </source>
</evidence>
<dbReference type="InterPro" id="IPR036736">
    <property type="entry name" value="ACP-like_sf"/>
</dbReference>
<evidence type="ECO:0000313" key="4">
    <source>
        <dbReference type="EMBL" id="SIR02318.1"/>
    </source>
</evidence>
<evidence type="ECO:0000259" key="3">
    <source>
        <dbReference type="PROSITE" id="PS50075"/>
    </source>
</evidence>
<sequence length="83" mass="9041">MHIDDITASVTATVAGLLEVDSNALDLERSFHEMGVDSVLIVGLSAEFEDLFGISLDPEFAYQHDSVRKISEHLHSVITASAR</sequence>
<dbReference type="InterPro" id="IPR006162">
    <property type="entry name" value="Ppantetheine_attach_site"/>
</dbReference>
<dbReference type="AlphaFoldDB" id="A0A1N6XIY0"/>
<dbReference type="EMBL" id="FTMP01000013">
    <property type="protein sequence ID" value="SIR02318.1"/>
    <property type="molecule type" value="Genomic_DNA"/>
</dbReference>
<dbReference type="InterPro" id="IPR009081">
    <property type="entry name" value="PP-bd_ACP"/>
</dbReference>
<dbReference type="Proteomes" id="UP000185841">
    <property type="component" value="Unassembled WGS sequence"/>
</dbReference>
<dbReference type="InterPro" id="IPR020806">
    <property type="entry name" value="PKS_PP-bd"/>
</dbReference>
<dbReference type="PROSITE" id="PS50075">
    <property type="entry name" value="CARRIER"/>
    <property type="match status" value="1"/>
</dbReference>
<dbReference type="RefSeq" id="WP_076429461.1">
    <property type="nucleotide sequence ID" value="NZ_FTMP01000013.1"/>
</dbReference>
<name>A0A1N6XIY0_AQUAC</name>
<feature type="domain" description="Carrier" evidence="3">
    <location>
        <begin position="1"/>
        <end position="78"/>
    </location>
</feature>
<dbReference type="PROSITE" id="PS00012">
    <property type="entry name" value="PHOSPHOPANTETHEINE"/>
    <property type="match status" value="1"/>
</dbReference>
<dbReference type="GO" id="GO:0031177">
    <property type="term" value="F:phosphopantetheine binding"/>
    <property type="evidence" value="ECO:0007669"/>
    <property type="project" value="InterPro"/>
</dbReference>
<dbReference type="Pfam" id="PF00550">
    <property type="entry name" value="PP-binding"/>
    <property type="match status" value="1"/>
</dbReference>
<dbReference type="SMART" id="SM01294">
    <property type="entry name" value="PKS_PP_betabranch"/>
    <property type="match status" value="1"/>
</dbReference>
<dbReference type="Gene3D" id="1.10.1200.10">
    <property type="entry name" value="ACP-like"/>
    <property type="match status" value="1"/>
</dbReference>